<reference evidence="3" key="1">
    <citation type="submission" date="2015-01" db="EMBL/GenBank/DDBJ databases">
        <authorList>
            <person name="Aksoy S."/>
            <person name="Warren W."/>
            <person name="Wilson R.K."/>
        </authorList>
    </citation>
    <scope>NUCLEOTIDE SEQUENCE [LARGE SCALE GENOMIC DNA]</scope>
    <source>
        <strain evidence="3">IAEA</strain>
    </source>
</reference>
<protein>
    <submittedName>
        <fullName evidence="2">Uncharacterized protein</fullName>
    </submittedName>
</protein>
<evidence type="ECO:0000313" key="2">
    <source>
        <dbReference type="EnsemblMetazoa" id="GPPI000591-PA"/>
    </source>
</evidence>
<dbReference type="Proteomes" id="UP000092460">
    <property type="component" value="Unassembled WGS sequence"/>
</dbReference>
<reference evidence="2" key="2">
    <citation type="submission" date="2020-05" db="UniProtKB">
        <authorList>
            <consortium name="EnsemblMetazoa"/>
        </authorList>
    </citation>
    <scope>IDENTIFICATION</scope>
    <source>
        <strain evidence="2">IAEA</strain>
    </source>
</reference>
<feature type="transmembrane region" description="Helical" evidence="1">
    <location>
        <begin position="20"/>
        <end position="37"/>
    </location>
</feature>
<dbReference type="EMBL" id="JXJN01030042">
    <property type="status" value="NOT_ANNOTATED_CDS"/>
    <property type="molecule type" value="Genomic_DNA"/>
</dbReference>
<accession>A0A1B0AL59</accession>
<dbReference type="EnsemblMetazoa" id="GPPI000591-RA">
    <property type="protein sequence ID" value="GPPI000591-PA"/>
    <property type="gene ID" value="GPPI000591"/>
</dbReference>
<keyword evidence="3" id="KW-1185">Reference proteome</keyword>
<proteinExistence type="predicted"/>
<evidence type="ECO:0000256" key="1">
    <source>
        <dbReference type="SAM" id="Phobius"/>
    </source>
</evidence>
<dbReference type="VEuPathDB" id="VectorBase:GPPI000591"/>
<keyword evidence="1" id="KW-0472">Membrane</keyword>
<name>A0A1B0AL59_9MUSC</name>
<dbReference type="AlphaFoldDB" id="A0A1B0AL59"/>
<sequence length="47" mass="5759">MKKEKKKREINLYKNERKCLSFKGIQILYVMKMYMILNLKTHASKHT</sequence>
<keyword evidence="1" id="KW-0812">Transmembrane</keyword>
<evidence type="ECO:0000313" key="3">
    <source>
        <dbReference type="Proteomes" id="UP000092460"/>
    </source>
</evidence>
<organism evidence="2 3">
    <name type="scientific">Glossina palpalis gambiensis</name>
    <dbReference type="NCBI Taxonomy" id="67801"/>
    <lineage>
        <taxon>Eukaryota</taxon>
        <taxon>Metazoa</taxon>
        <taxon>Ecdysozoa</taxon>
        <taxon>Arthropoda</taxon>
        <taxon>Hexapoda</taxon>
        <taxon>Insecta</taxon>
        <taxon>Pterygota</taxon>
        <taxon>Neoptera</taxon>
        <taxon>Endopterygota</taxon>
        <taxon>Diptera</taxon>
        <taxon>Brachycera</taxon>
        <taxon>Muscomorpha</taxon>
        <taxon>Hippoboscoidea</taxon>
        <taxon>Glossinidae</taxon>
        <taxon>Glossina</taxon>
    </lineage>
</organism>
<keyword evidence="1" id="KW-1133">Transmembrane helix</keyword>